<protein>
    <submittedName>
        <fullName evidence="2">ATP-binding cassette domain-containing protein</fullName>
    </submittedName>
</protein>
<evidence type="ECO:0000313" key="2">
    <source>
        <dbReference type="EMBL" id="NVP03045.1"/>
    </source>
</evidence>
<evidence type="ECO:0000259" key="1">
    <source>
        <dbReference type="Pfam" id="PF20720"/>
    </source>
</evidence>
<dbReference type="SUPFAM" id="SSF52540">
    <property type="entry name" value="P-loop containing nucleoside triphosphate hydrolases"/>
    <property type="match status" value="1"/>
</dbReference>
<gene>
    <name evidence="2" type="ORF">HWA77_22815</name>
</gene>
<organism evidence="2 3">
    <name type="scientific">Photobacterium damselae subsp. damselae</name>
    <name type="common">Listonella damsela</name>
    <dbReference type="NCBI Taxonomy" id="85581"/>
    <lineage>
        <taxon>Bacteria</taxon>
        <taxon>Pseudomonadati</taxon>
        <taxon>Pseudomonadota</taxon>
        <taxon>Gammaproteobacteria</taxon>
        <taxon>Vibrionales</taxon>
        <taxon>Vibrionaceae</taxon>
        <taxon>Photobacterium</taxon>
    </lineage>
</organism>
<dbReference type="CDD" id="cd00009">
    <property type="entry name" value="AAA"/>
    <property type="match status" value="1"/>
</dbReference>
<proteinExistence type="predicted"/>
<feature type="domain" description="Novel STAND NTPase 3" evidence="1">
    <location>
        <begin position="174"/>
        <end position="333"/>
    </location>
</feature>
<dbReference type="Proteomes" id="UP000533429">
    <property type="component" value="Unassembled WGS sequence"/>
</dbReference>
<dbReference type="Pfam" id="PF20720">
    <property type="entry name" value="nSTAND3"/>
    <property type="match status" value="1"/>
</dbReference>
<keyword evidence="2" id="KW-0547">Nucleotide-binding</keyword>
<keyword evidence="2" id="KW-0067">ATP-binding</keyword>
<evidence type="ECO:0000313" key="3">
    <source>
        <dbReference type="Proteomes" id="UP000533429"/>
    </source>
</evidence>
<dbReference type="AlphaFoldDB" id="A0A850R3H2"/>
<dbReference type="EMBL" id="JABXOR010001471">
    <property type="protein sequence ID" value="NVP03045.1"/>
    <property type="molecule type" value="Genomic_DNA"/>
</dbReference>
<sequence length="797" mass="93288">MADYNFETLNDMEFEELANDLISKKLDTFVERFKPGKDQGVDGRFFTPDGGEVVIQSKHYLKSGYDALLRHCKNTEADKVRKLNPVRYIFICSIPLSRNQKTELSKVFSPFLREQDIFSKENLNDLLKGFPDIEKNHYKLWLSSTNVLENLLNADIEFDTQNEIDAIKKTSEKYVKTSAHDKAKKILNQDNCVVILGEPGIGKTTLARMLCYEYMSCKDRYELVFVESDIKDANRKFKKDKYQIFYFDDFLGSNYLKLIEDNKDSRIAKFIDRVISDPYKKFILTSRTTIFNQGCNASEKLQRAEFSSSRICINANDISSLDKARILYNHLYFAKDPAHEYYDHISQIFENKRYFEVIRHKNYSPRIIELILNKKSLSSITAEKYWEYIIDSLDFPENVWNYHIKDQLNEHEKVVTWLVSLTRRISEPSLKSAFINVTNLYDDIYNFRYSLKSLDGAIIKTETKPGECIEFSLQNPSIRDYVIPTLLNNVELLSKLIISIDEHFSFTSIPTDIKCDKIKSLWCSVIEKIDYENINNNNFNLGITSLMRITYPKPRFYLYASENEISNYMENFTVKKFIREFNVLVEWFYDNRNMNSPNYLDLLSQIVIVSSAINNIDSINWKHLLNGIYNSHLDHDDLVEISSLLSIIDDYSEIDDLLSDFSEEVNDYWSREIDSKIDNDFDESILYEGSYSIYTEGMVPDDIDENEVNSQVEDCIKEMIEEILNEYYVSLSIEDDIIQNVDINEYSERAISYLKDELKDIDEPVIHIQKTVVGKPKNNKSTTIKKTEVDKINDIFN</sequence>
<name>A0A850R3H2_PHODD</name>
<comment type="caution">
    <text evidence="2">The sequence shown here is derived from an EMBL/GenBank/DDBJ whole genome shotgun (WGS) entry which is preliminary data.</text>
</comment>
<dbReference type="Gene3D" id="3.40.50.300">
    <property type="entry name" value="P-loop containing nucleotide triphosphate hydrolases"/>
    <property type="match status" value="1"/>
</dbReference>
<dbReference type="GO" id="GO:0005524">
    <property type="term" value="F:ATP binding"/>
    <property type="evidence" value="ECO:0007669"/>
    <property type="project" value="UniProtKB-KW"/>
</dbReference>
<dbReference type="InterPro" id="IPR049050">
    <property type="entry name" value="nSTAND3"/>
</dbReference>
<accession>A0A850R3H2</accession>
<dbReference type="InterPro" id="IPR027417">
    <property type="entry name" value="P-loop_NTPase"/>
</dbReference>
<reference evidence="2 3" key="1">
    <citation type="submission" date="2020-06" db="EMBL/GenBank/DDBJ databases">
        <title>Photobacterium damselae subsp. damselae comparative genomics.</title>
        <authorList>
            <person name="Osorio C.R."/>
        </authorList>
    </citation>
    <scope>NUCLEOTIDE SEQUENCE [LARGE SCALE GENOMIC DNA]</scope>
    <source>
        <strain evidence="2 3">TW250/03</strain>
    </source>
</reference>